<dbReference type="EMBL" id="BGPR01001396">
    <property type="protein sequence ID" value="GBM52845.1"/>
    <property type="molecule type" value="Genomic_DNA"/>
</dbReference>
<keyword evidence="2" id="KW-1185">Reference proteome</keyword>
<accession>A0A4Y2GJB3</accession>
<dbReference type="Proteomes" id="UP000499080">
    <property type="component" value="Unassembled WGS sequence"/>
</dbReference>
<proteinExistence type="predicted"/>
<gene>
    <name evidence="1" type="ORF">AVEN_154175_1</name>
</gene>
<evidence type="ECO:0000313" key="1">
    <source>
        <dbReference type="EMBL" id="GBM52845.1"/>
    </source>
</evidence>
<name>A0A4Y2GJB3_ARAVE</name>
<dbReference type="AlphaFoldDB" id="A0A4Y2GJB3"/>
<organism evidence="1 2">
    <name type="scientific">Araneus ventricosus</name>
    <name type="common">Orbweaver spider</name>
    <name type="synonym">Epeira ventricosa</name>
    <dbReference type="NCBI Taxonomy" id="182803"/>
    <lineage>
        <taxon>Eukaryota</taxon>
        <taxon>Metazoa</taxon>
        <taxon>Ecdysozoa</taxon>
        <taxon>Arthropoda</taxon>
        <taxon>Chelicerata</taxon>
        <taxon>Arachnida</taxon>
        <taxon>Araneae</taxon>
        <taxon>Araneomorphae</taxon>
        <taxon>Entelegynae</taxon>
        <taxon>Araneoidea</taxon>
        <taxon>Araneidae</taxon>
        <taxon>Araneus</taxon>
    </lineage>
</organism>
<protein>
    <submittedName>
        <fullName evidence="1">Uncharacterized protein</fullName>
    </submittedName>
</protein>
<evidence type="ECO:0000313" key="2">
    <source>
        <dbReference type="Proteomes" id="UP000499080"/>
    </source>
</evidence>
<comment type="caution">
    <text evidence="1">The sequence shown here is derived from an EMBL/GenBank/DDBJ whole genome shotgun (WGS) entry which is preliminary data.</text>
</comment>
<sequence>MNISTDGEEFMKKGGVRVQIRACNNRLLENKEYSDIDIDDSDTDLHYVATDDGSDTDAIDYDYPSWHLQPSTFSYPFDKSRLNQSS</sequence>
<reference evidence="1 2" key="1">
    <citation type="journal article" date="2019" name="Sci. Rep.">
        <title>Orb-weaving spider Araneus ventricosus genome elucidates the spidroin gene catalogue.</title>
        <authorList>
            <person name="Kono N."/>
            <person name="Nakamura H."/>
            <person name="Ohtoshi R."/>
            <person name="Moran D.A.P."/>
            <person name="Shinohara A."/>
            <person name="Yoshida Y."/>
            <person name="Fujiwara M."/>
            <person name="Mori M."/>
            <person name="Tomita M."/>
            <person name="Arakawa K."/>
        </authorList>
    </citation>
    <scope>NUCLEOTIDE SEQUENCE [LARGE SCALE GENOMIC DNA]</scope>
</reference>